<accession>A0A7W5C6B8</accession>
<protein>
    <submittedName>
        <fullName evidence="1">ABC-type Zn uptake system ZnuABC Zn-binding protein ZnuA</fullName>
    </submittedName>
</protein>
<name>A0A7W5C6B8_9BACL</name>
<sequence>MIELEVVDVHVNLSSNMHVDMVHQITRQLPELYPSMNKCT</sequence>
<keyword evidence="2" id="KW-1185">Reference proteome</keyword>
<dbReference type="EMBL" id="JACHXW010000004">
    <property type="protein sequence ID" value="MBB3151858.1"/>
    <property type="molecule type" value="Genomic_DNA"/>
</dbReference>
<gene>
    <name evidence="1" type="ORF">FHS16_001904</name>
</gene>
<proteinExistence type="predicted"/>
<evidence type="ECO:0000313" key="1">
    <source>
        <dbReference type="EMBL" id="MBB3151858.1"/>
    </source>
</evidence>
<comment type="caution">
    <text evidence="1">The sequence shown here is derived from an EMBL/GenBank/DDBJ whole genome shotgun (WGS) entry which is preliminary data.</text>
</comment>
<reference evidence="1 2" key="1">
    <citation type="submission" date="2020-08" db="EMBL/GenBank/DDBJ databases">
        <title>Genomic Encyclopedia of Type Strains, Phase III (KMG-III): the genomes of soil and plant-associated and newly described type strains.</title>
        <authorList>
            <person name="Whitman W."/>
        </authorList>
    </citation>
    <scope>NUCLEOTIDE SEQUENCE [LARGE SCALE GENOMIC DNA]</scope>
    <source>
        <strain evidence="1 2">CECT 8234</strain>
    </source>
</reference>
<dbReference type="AlphaFoldDB" id="A0A7W5C6B8"/>
<evidence type="ECO:0000313" key="2">
    <source>
        <dbReference type="Proteomes" id="UP000518605"/>
    </source>
</evidence>
<dbReference type="Proteomes" id="UP000518605">
    <property type="component" value="Unassembled WGS sequence"/>
</dbReference>
<organism evidence="1 2">
    <name type="scientific">Paenibacillus endophyticus</name>
    <dbReference type="NCBI Taxonomy" id="1294268"/>
    <lineage>
        <taxon>Bacteria</taxon>
        <taxon>Bacillati</taxon>
        <taxon>Bacillota</taxon>
        <taxon>Bacilli</taxon>
        <taxon>Bacillales</taxon>
        <taxon>Paenibacillaceae</taxon>
        <taxon>Paenibacillus</taxon>
    </lineage>
</organism>